<evidence type="ECO:0000313" key="1">
    <source>
        <dbReference type="EMBL" id="MBE9104100.1"/>
    </source>
</evidence>
<dbReference type="EMBL" id="JADEXF010000075">
    <property type="protein sequence ID" value="MBE9104100.1"/>
    <property type="molecule type" value="Genomic_DNA"/>
</dbReference>
<organism evidence="1 2">
    <name type="scientific">Nostoc cf. edaphicum LEGE 07299</name>
    <dbReference type="NCBI Taxonomy" id="2777974"/>
    <lineage>
        <taxon>Bacteria</taxon>
        <taxon>Bacillati</taxon>
        <taxon>Cyanobacteriota</taxon>
        <taxon>Cyanophyceae</taxon>
        <taxon>Nostocales</taxon>
        <taxon>Nostocaceae</taxon>
        <taxon>Nostoc</taxon>
    </lineage>
</organism>
<dbReference type="RefSeq" id="WP_194041426.1">
    <property type="nucleotide sequence ID" value="NZ_JADEXF010000075.1"/>
</dbReference>
<reference evidence="1 2" key="1">
    <citation type="submission" date="2020-10" db="EMBL/GenBank/DDBJ databases">
        <authorList>
            <person name="Castelo-Branco R."/>
            <person name="Eusebio N."/>
            <person name="Adriana R."/>
            <person name="Vieira A."/>
            <person name="Brugerolle De Fraissinette N."/>
            <person name="Rezende De Castro R."/>
            <person name="Schneider M.P."/>
            <person name="Vasconcelos V."/>
            <person name="Leao P.N."/>
        </authorList>
    </citation>
    <scope>NUCLEOTIDE SEQUENCE [LARGE SCALE GENOMIC DNA]</scope>
    <source>
        <strain evidence="1 2">LEGE 07299</strain>
    </source>
</reference>
<evidence type="ECO:0000313" key="2">
    <source>
        <dbReference type="Proteomes" id="UP000647836"/>
    </source>
</evidence>
<gene>
    <name evidence="1" type="ORF">IQ229_03825</name>
</gene>
<proteinExistence type="predicted"/>
<dbReference type="Proteomes" id="UP000647836">
    <property type="component" value="Unassembled WGS sequence"/>
</dbReference>
<protein>
    <submittedName>
        <fullName evidence="1">Uncharacterized protein</fullName>
    </submittedName>
</protein>
<name>A0ABR9TWP2_9NOSO</name>
<comment type="caution">
    <text evidence="1">The sequence shown here is derived from an EMBL/GenBank/DDBJ whole genome shotgun (WGS) entry which is preliminary data.</text>
</comment>
<keyword evidence="2" id="KW-1185">Reference proteome</keyword>
<accession>A0ABR9TWP2</accession>
<sequence>MKNLNIKEEARKLIDKLPENSTWDDLMYQIYVRQTVEAGLEDSKASNVISVQEVRKKLGCQS</sequence>